<accession>M3XH56</accession>
<sequence length="132" mass="15057">MALLLKLSICTFLFASVNSVPPTCYSRVVQLGEEITERTKDFQNDPTTKQCTEHFPKMYVDIHNSCSLSKMRDYLYLLENLTDRSCFENQNVQSTMHAVRQLQLILGQKCQGEIVFYSSDCTELEKKAAASS</sequence>
<reference evidence="2" key="3">
    <citation type="submission" date="2025-09" db="UniProtKB">
        <authorList>
            <consortium name="Ensembl"/>
        </authorList>
    </citation>
    <scope>IDENTIFICATION</scope>
</reference>
<dbReference type="Proteomes" id="UP000008672">
    <property type="component" value="Unassembled WGS sequence"/>
</dbReference>
<dbReference type="Bgee" id="ENSLACG00000022385">
    <property type="expression patterns" value="Expressed in pelvic fin and 1 other cell type or tissue"/>
</dbReference>
<evidence type="ECO:0000313" key="2">
    <source>
        <dbReference type="Ensembl" id="ENSLACP00000022062.1"/>
    </source>
</evidence>
<dbReference type="AlphaFoldDB" id="M3XH56"/>
<dbReference type="GeneID" id="102350312"/>
<dbReference type="OrthoDB" id="9899179at2759"/>
<dbReference type="GO" id="GO:0045944">
    <property type="term" value="P:positive regulation of transcription by RNA polymerase II"/>
    <property type="evidence" value="ECO:0007669"/>
    <property type="project" value="TreeGrafter"/>
</dbReference>
<keyword evidence="3" id="KW-1185">Reference proteome</keyword>
<organism evidence="2 3">
    <name type="scientific">Latimeria chalumnae</name>
    <name type="common">Coelacanth</name>
    <dbReference type="NCBI Taxonomy" id="7897"/>
    <lineage>
        <taxon>Eukaryota</taxon>
        <taxon>Metazoa</taxon>
        <taxon>Chordata</taxon>
        <taxon>Craniata</taxon>
        <taxon>Vertebrata</taxon>
        <taxon>Euteleostomi</taxon>
        <taxon>Coelacanthiformes</taxon>
        <taxon>Coelacanthidae</taxon>
        <taxon>Latimeria</taxon>
    </lineage>
</organism>
<keyword evidence="1" id="KW-0732">Signal</keyword>
<dbReference type="InterPro" id="IPR029253">
    <property type="entry name" value="CYTL1"/>
</dbReference>
<dbReference type="Pfam" id="PF15153">
    <property type="entry name" value="CYTL1"/>
    <property type="match status" value="1"/>
</dbReference>
<dbReference type="Ensembl" id="ENSLACT00000025871.1">
    <property type="protein sequence ID" value="ENSLACP00000022062.1"/>
    <property type="gene ID" value="ENSLACG00000022385.1"/>
</dbReference>
<name>M3XH56_LATCH</name>
<dbReference type="OMA" id="FFPPTCY"/>
<proteinExistence type="predicted"/>
<dbReference type="HOGENOM" id="CLU_138622_0_0_1"/>
<dbReference type="KEGG" id="lcm:102350312"/>
<evidence type="ECO:0000256" key="1">
    <source>
        <dbReference type="SAM" id="SignalP"/>
    </source>
</evidence>
<feature type="signal peptide" evidence="1">
    <location>
        <begin position="1"/>
        <end position="19"/>
    </location>
</feature>
<gene>
    <name evidence="2" type="primary">ZMP:0000001268</name>
</gene>
<dbReference type="GeneTree" id="ENSGT00390000016221"/>
<dbReference type="CTD" id="100330779"/>
<dbReference type="EMBL" id="AFYH01214135">
    <property type="status" value="NOT_ANNOTATED_CDS"/>
    <property type="molecule type" value="Genomic_DNA"/>
</dbReference>
<reference evidence="2" key="2">
    <citation type="submission" date="2025-08" db="UniProtKB">
        <authorList>
            <consortium name="Ensembl"/>
        </authorList>
    </citation>
    <scope>IDENTIFICATION</scope>
</reference>
<evidence type="ECO:0000313" key="3">
    <source>
        <dbReference type="Proteomes" id="UP000008672"/>
    </source>
</evidence>
<dbReference type="RefSeq" id="XP_006010141.1">
    <property type="nucleotide sequence ID" value="XM_006010079.3"/>
</dbReference>
<feature type="chain" id="PRO_5004043390" description="Cytokine-like protein 1" evidence="1">
    <location>
        <begin position="20"/>
        <end position="132"/>
    </location>
</feature>
<dbReference type="eggNOG" id="ENOG502S44Q">
    <property type="taxonomic scope" value="Eukaryota"/>
</dbReference>
<protein>
    <recommendedName>
        <fullName evidence="4">Cytokine-like protein 1</fullName>
    </recommendedName>
</protein>
<dbReference type="PANTHER" id="PTHR15974">
    <property type="entry name" value="CYTOKINE-LIKE PROTEIN 1"/>
    <property type="match status" value="1"/>
</dbReference>
<dbReference type="PANTHER" id="PTHR15974:SF0">
    <property type="entry name" value="CYTOKINE-LIKE PROTEIN 1"/>
    <property type="match status" value="1"/>
</dbReference>
<evidence type="ECO:0008006" key="4">
    <source>
        <dbReference type="Google" id="ProtNLM"/>
    </source>
</evidence>
<reference evidence="3" key="1">
    <citation type="submission" date="2011-08" db="EMBL/GenBank/DDBJ databases">
        <title>The draft genome of Latimeria chalumnae.</title>
        <authorList>
            <person name="Di Palma F."/>
            <person name="Alfoldi J."/>
            <person name="Johnson J."/>
            <person name="Berlin A."/>
            <person name="Gnerre S."/>
            <person name="Jaffe D."/>
            <person name="MacCallum I."/>
            <person name="Young S."/>
            <person name="Walker B.J."/>
            <person name="Lander E."/>
            <person name="Lindblad-Toh K."/>
        </authorList>
    </citation>
    <scope>NUCLEOTIDE SEQUENCE [LARGE SCALE GENOMIC DNA]</scope>
    <source>
        <strain evidence="3">Wild caught</strain>
    </source>
</reference>
<dbReference type="InParanoid" id="M3XH56"/>